<dbReference type="GO" id="GO:0043190">
    <property type="term" value="C:ATP-binding cassette (ABC) transporter complex"/>
    <property type="evidence" value="ECO:0007669"/>
    <property type="project" value="InterPro"/>
</dbReference>
<keyword evidence="2" id="KW-0813">Transport</keyword>
<proteinExistence type="inferred from homology"/>
<evidence type="ECO:0000313" key="5">
    <source>
        <dbReference type="EMBL" id="MBH5147259.1"/>
    </source>
</evidence>
<name>A0A8I0ZWF6_RHOER</name>
<dbReference type="InterPro" id="IPR006311">
    <property type="entry name" value="TAT_signal"/>
</dbReference>
<evidence type="ECO:0000259" key="4">
    <source>
        <dbReference type="Pfam" id="PF00496"/>
    </source>
</evidence>
<protein>
    <submittedName>
        <fullName evidence="5">ABC transporter substrate-binding protein</fullName>
    </submittedName>
</protein>
<evidence type="ECO:0000256" key="2">
    <source>
        <dbReference type="ARBA" id="ARBA00022448"/>
    </source>
</evidence>
<reference evidence="5 6" key="1">
    <citation type="submission" date="2020-12" db="EMBL/GenBank/DDBJ databases">
        <title>Draft genome sequence of furan degrading bacterial strain FUR100.</title>
        <authorList>
            <person name="Woiski C."/>
        </authorList>
    </citation>
    <scope>NUCLEOTIDE SEQUENCE [LARGE SCALE GENOMIC DNA]</scope>
    <source>
        <strain evidence="5 6">FUR100</strain>
    </source>
</reference>
<dbReference type="PIRSF" id="PIRSF002741">
    <property type="entry name" value="MppA"/>
    <property type="match status" value="1"/>
</dbReference>
<dbReference type="PANTHER" id="PTHR30290:SF9">
    <property type="entry name" value="OLIGOPEPTIDE-BINDING PROTEIN APPA"/>
    <property type="match status" value="1"/>
</dbReference>
<dbReference type="Gene3D" id="3.40.190.10">
    <property type="entry name" value="Periplasmic binding protein-like II"/>
    <property type="match status" value="1"/>
</dbReference>
<dbReference type="Pfam" id="PF00496">
    <property type="entry name" value="SBP_bac_5"/>
    <property type="match status" value="1"/>
</dbReference>
<sequence length="563" mass="60124">MSERHSFPFSQACALRVHSCAPITKDNTSVNSSLSTAGLDRRAFFRGSAIAAFAVFGSGSLAACSSAVGEQRSDAGESVEPVRGGTLTLAIPDDVSPAALLTSTTVAGVTISGLVYETLTRYPLDSVVPQPVLAKAWKLSDDGLTLTLNLRDDVTFHSGRRFTSADAEFSLRTYADPKFSAQLRSTAAAITGFDSSDPNTLVLTLAHRTGNIFDLLDLAPIFDPETFDKAVTGESFVGTGPFVFTSRTPNSSISFDRNPNYWVAERPYLDHVEARIVPDAQARLTSLKSGQVSLVAPASLPFRDSQSLAKTSGFVTTSIEGAELQIYLGANVTADGLTDVRARKALAYAIDRDRIMSEVYRDTGYAVNLPWPKSSPAYDAAKNSIYTRDVGKARTLVGELGALPTIPLTYTGASPDFEAAAQIVQANLAEAGIRVELDPVEASIFVKQLIGAEFKGLWLTNHTFAQYVPSTLTVSAYPFNAAHNASKFSSPAYSAAAEGAWQVPDGSSDEAKKLYAELGTQLLNELFLIEIGVVVPQVSAAETVRGLGWTKGRQPQFANTFLA</sequence>
<evidence type="ECO:0000256" key="1">
    <source>
        <dbReference type="ARBA" id="ARBA00005695"/>
    </source>
</evidence>
<dbReference type="GO" id="GO:0042597">
    <property type="term" value="C:periplasmic space"/>
    <property type="evidence" value="ECO:0007669"/>
    <property type="project" value="UniProtKB-ARBA"/>
</dbReference>
<gene>
    <name evidence="5" type="ORF">I3517_32115</name>
</gene>
<feature type="domain" description="Solute-binding protein family 5" evidence="4">
    <location>
        <begin position="129"/>
        <end position="445"/>
    </location>
</feature>
<keyword evidence="3" id="KW-0732">Signal</keyword>
<accession>A0A8I0ZWF6</accession>
<comment type="caution">
    <text evidence="5">The sequence shown here is derived from an EMBL/GenBank/DDBJ whole genome shotgun (WGS) entry which is preliminary data.</text>
</comment>
<evidence type="ECO:0000256" key="3">
    <source>
        <dbReference type="ARBA" id="ARBA00022729"/>
    </source>
</evidence>
<dbReference type="InterPro" id="IPR000914">
    <property type="entry name" value="SBP_5_dom"/>
</dbReference>
<keyword evidence="6" id="KW-1185">Reference proteome</keyword>
<dbReference type="InterPro" id="IPR030678">
    <property type="entry name" value="Peptide/Ni-bd"/>
</dbReference>
<comment type="similarity">
    <text evidence="1">Belongs to the bacterial solute-binding protein 5 family.</text>
</comment>
<dbReference type="SUPFAM" id="SSF53850">
    <property type="entry name" value="Periplasmic binding protein-like II"/>
    <property type="match status" value="1"/>
</dbReference>
<evidence type="ECO:0000313" key="6">
    <source>
        <dbReference type="Proteomes" id="UP000627573"/>
    </source>
</evidence>
<dbReference type="InterPro" id="IPR039424">
    <property type="entry name" value="SBP_5"/>
</dbReference>
<dbReference type="PANTHER" id="PTHR30290">
    <property type="entry name" value="PERIPLASMIC BINDING COMPONENT OF ABC TRANSPORTER"/>
    <property type="match status" value="1"/>
</dbReference>
<dbReference type="GO" id="GO:1904680">
    <property type="term" value="F:peptide transmembrane transporter activity"/>
    <property type="evidence" value="ECO:0007669"/>
    <property type="project" value="TreeGrafter"/>
</dbReference>
<organism evidence="5 6">
    <name type="scientific">Rhodococcus erythropolis</name>
    <name type="common">Arthrobacter picolinophilus</name>
    <dbReference type="NCBI Taxonomy" id="1833"/>
    <lineage>
        <taxon>Bacteria</taxon>
        <taxon>Bacillati</taxon>
        <taxon>Actinomycetota</taxon>
        <taxon>Actinomycetes</taxon>
        <taxon>Mycobacteriales</taxon>
        <taxon>Nocardiaceae</taxon>
        <taxon>Rhodococcus</taxon>
        <taxon>Rhodococcus erythropolis group</taxon>
    </lineage>
</organism>
<dbReference type="GO" id="GO:0015833">
    <property type="term" value="P:peptide transport"/>
    <property type="evidence" value="ECO:0007669"/>
    <property type="project" value="TreeGrafter"/>
</dbReference>
<dbReference type="Proteomes" id="UP000627573">
    <property type="component" value="Unassembled WGS sequence"/>
</dbReference>
<dbReference type="CDD" id="cd00995">
    <property type="entry name" value="PBP2_NikA_DppA_OppA_like"/>
    <property type="match status" value="1"/>
</dbReference>
<dbReference type="Gene3D" id="3.10.105.10">
    <property type="entry name" value="Dipeptide-binding Protein, Domain 3"/>
    <property type="match status" value="1"/>
</dbReference>
<dbReference type="EMBL" id="JAECSB010000098">
    <property type="protein sequence ID" value="MBH5147259.1"/>
    <property type="molecule type" value="Genomic_DNA"/>
</dbReference>
<dbReference type="AlphaFoldDB" id="A0A8I0ZWF6"/>
<dbReference type="PROSITE" id="PS51318">
    <property type="entry name" value="TAT"/>
    <property type="match status" value="1"/>
</dbReference>